<dbReference type="Proteomes" id="UP000243459">
    <property type="component" value="Chromosome 6"/>
</dbReference>
<reference evidence="3" key="1">
    <citation type="journal article" date="2017" name="Nat. Commun.">
        <title>The asparagus genome sheds light on the origin and evolution of a young Y chromosome.</title>
        <authorList>
            <person name="Harkess A."/>
            <person name="Zhou J."/>
            <person name="Xu C."/>
            <person name="Bowers J.E."/>
            <person name="Van der Hulst R."/>
            <person name="Ayyampalayam S."/>
            <person name="Mercati F."/>
            <person name="Riccardi P."/>
            <person name="McKain M.R."/>
            <person name="Kakrana A."/>
            <person name="Tang H."/>
            <person name="Ray J."/>
            <person name="Groenendijk J."/>
            <person name="Arikit S."/>
            <person name="Mathioni S.M."/>
            <person name="Nakano M."/>
            <person name="Shan H."/>
            <person name="Telgmann-Rauber A."/>
            <person name="Kanno A."/>
            <person name="Yue Z."/>
            <person name="Chen H."/>
            <person name="Li W."/>
            <person name="Chen Y."/>
            <person name="Xu X."/>
            <person name="Zhang Y."/>
            <person name="Luo S."/>
            <person name="Chen H."/>
            <person name="Gao J."/>
            <person name="Mao Z."/>
            <person name="Pires J.C."/>
            <person name="Luo M."/>
            <person name="Kudrna D."/>
            <person name="Wing R.A."/>
            <person name="Meyers B.C."/>
            <person name="Yi K."/>
            <person name="Kong H."/>
            <person name="Lavrijsen P."/>
            <person name="Sunseri F."/>
            <person name="Falavigna A."/>
            <person name="Ye Y."/>
            <person name="Leebens-Mack J.H."/>
            <person name="Chen G."/>
        </authorList>
    </citation>
    <scope>NUCLEOTIDE SEQUENCE [LARGE SCALE GENOMIC DNA]</scope>
    <source>
        <strain evidence="3">cv. DH0086</strain>
    </source>
</reference>
<keyword evidence="3" id="KW-1185">Reference proteome</keyword>
<organism evidence="2 3">
    <name type="scientific">Asparagus officinalis</name>
    <name type="common">Garden asparagus</name>
    <dbReference type="NCBI Taxonomy" id="4686"/>
    <lineage>
        <taxon>Eukaryota</taxon>
        <taxon>Viridiplantae</taxon>
        <taxon>Streptophyta</taxon>
        <taxon>Embryophyta</taxon>
        <taxon>Tracheophyta</taxon>
        <taxon>Spermatophyta</taxon>
        <taxon>Magnoliopsida</taxon>
        <taxon>Liliopsida</taxon>
        <taxon>Asparagales</taxon>
        <taxon>Asparagaceae</taxon>
        <taxon>Asparagoideae</taxon>
        <taxon>Asparagus</taxon>
    </lineage>
</organism>
<dbReference type="Gramene" id="ONK66523">
    <property type="protein sequence ID" value="ONK66523"/>
    <property type="gene ID" value="A4U43_C06F9080"/>
</dbReference>
<protein>
    <submittedName>
        <fullName evidence="2">Uncharacterized protein</fullName>
    </submittedName>
</protein>
<feature type="region of interest" description="Disordered" evidence="1">
    <location>
        <begin position="24"/>
        <end position="50"/>
    </location>
</feature>
<feature type="region of interest" description="Disordered" evidence="1">
    <location>
        <begin position="144"/>
        <end position="166"/>
    </location>
</feature>
<feature type="compositionally biased region" description="Basic and acidic residues" evidence="1">
    <location>
        <begin position="154"/>
        <end position="166"/>
    </location>
</feature>
<sequence>MVEVIIKGKSLFLSRPSWEGFYSDLKQGPNEGRSHKAPSEAQDRIKSIPSSSFRNSIDVVSSSTQPPSFERPPRLQIHRHTPLSLYHKPYHRFMASCQPILEEVLSTKKGYEFLVYKGGPSSEFSWKDFGILWQAIELEVRHHLSSDEPPPVPSHHDPQEDAKGKRVIDNFLNSAGNEEVVKVT</sequence>
<evidence type="ECO:0000313" key="3">
    <source>
        <dbReference type="Proteomes" id="UP000243459"/>
    </source>
</evidence>
<name>A0A5P1ELJ0_ASPOF</name>
<proteinExistence type="predicted"/>
<accession>A0A5P1ELJ0</accession>
<evidence type="ECO:0000256" key="1">
    <source>
        <dbReference type="SAM" id="MobiDB-lite"/>
    </source>
</evidence>
<feature type="compositionally biased region" description="Basic and acidic residues" evidence="1">
    <location>
        <begin position="32"/>
        <end position="46"/>
    </location>
</feature>
<dbReference type="AlphaFoldDB" id="A0A5P1ELJ0"/>
<evidence type="ECO:0000313" key="2">
    <source>
        <dbReference type="EMBL" id="ONK66523.1"/>
    </source>
</evidence>
<gene>
    <name evidence="2" type="ORF">A4U43_C06F9080</name>
</gene>
<dbReference type="EMBL" id="CM007386">
    <property type="protein sequence ID" value="ONK66523.1"/>
    <property type="molecule type" value="Genomic_DNA"/>
</dbReference>